<dbReference type="Gene3D" id="3.30.470.20">
    <property type="entry name" value="ATP-grasp fold, B domain"/>
    <property type="match status" value="1"/>
</dbReference>
<dbReference type="InterPro" id="IPR011761">
    <property type="entry name" value="ATP-grasp"/>
</dbReference>
<protein>
    <submittedName>
        <fullName evidence="3">D-aspartate ligase</fullName>
        <ecNumber evidence="3">6.3.1.12</ecNumber>
    </submittedName>
</protein>
<evidence type="ECO:0000313" key="4">
    <source>
        <dbReference type="Proteomes" id="UP001235966"/>
    </source>
</evidence>
<gene>
    <name evidence="3" type="ORF">J2S49_001638</name>
</gene>
<dbReference type="SUPFAM" id="SSF56059">
    <property type="entry name" value="Glutathione synthetase ATP-binding domain-like"/>
    <property type="match status" value="1"/>
</dbReference>
<dbReference type="EC" id="6.3.1.12" evidence="3"/>
<proteinExistence type="predicted"/>
<keyword evidence="1" id="KW-0547">Nucleotide-binding</keyword>
<organism evidence="3 4">
    <name type="scientific">Arcanobacterium wilhelmae</name>
    <dbReference type="NCBI Taxonomy" id="1803177"/>
    <lineage>
        <taxon>Bacteria</taxon>
        <taxon>Bacillati</taxon>
        <taxon>Actinomycetota</taxon>
        <taxon>Actinomycetes</taxon>
        <taxon>Actinomycetales</taxon>
        <taxon>Actinomycetaceae</taxon>
        <taxon>Arcanobacterium</taxon>
    </lineage>
</organism>
<accession>A0ABT9NCW5</accession>
<evidence type="ECO:0000313" key="3">
    <source>
        <dbReference type="EMBL" id="MDP9801562.1"/>
    </source>
</evidence>
<dbReference type="EMBL" id="JAUSQW010000001">
    <property type="protein sequence ID" value="MDP9801562.1"/>
    <property type="molecule type" value="Genomic_DNA"/>
</dbReference>
<evidence type="ECO:0000259" key="2">
    <source>
        <dbReference type="PROSITE" id="PS50975"/>
    </source>
</evidence>
<comment type="caution">
    <text evidence="3">The sequence shown here is derived from an EMBL/GenBank/DDBJ whole genome shotgun (WGS) entry which is preliminary data.</text>
</comment>
<feature type="domain" description="ATP-grasp" evidence="2">
    <location>
        <begin position="123"/>
        <end position="328"/>
    </location>
</feature>
<reference evidence="3 4" key="1">
    <citation type="submission" date="2023-07" db="EMBL/GenBank/DDBJ databases">
        <title>Sequencing the genomes of 1000 actinobacteria strains.</title>
        <authorList>
            <person name="Klenk H.-P."/>
        </authorList>
    </citation>
    <scope>NUCLEOTIDE SEQUENCE [LARGE SCALE GENOMIC DNA]</scope>
    <source>
        <strain evidence="3 4">DSM 102162</strain>
    </source>
</reference>
<dbReference type="GO" id="GO:0034025">
    <property type="term" value="F:D-aspartate ligase activity"/>
    <property type="evidence" value="ECO:0007669"/>
    <property type="project" value="UniProtKB-EC"/>
</dbReference>
<evidence type="ECO:0000256" key="1">
    <source>
        <dbReference type="PROSITE-ProRule" id="PRU00409"/>
    </source>
</evidence>
<keyword evidence="1" id="KW-0067">ATP-binding</keyword>
<sequence>MIDNLLPVIFGYDISAYSFARLFHELGGYRSLVVADADRGPIQHSRLFDVRRIDREVRQNEDRFFAELGAIEREYPDRQLLLLINTDDEVEFVARHPHKLERWIAPYSSEDVIARASNKESMAELVTGLGLAVPKRADVRIVSESGVEAWAAALESLTFPVVVKPQDARFSLDRWWNQGLRKVKVLATVPQALEWFGMLARNGVETNLIVQELIPGHDTAQWLVNGYVDSNGSVTAVGSGHVLLGLHQPAYIGNAGIVLLEKNDVLIDQATRIVKAAGIRGFFSMDVKVDPRTGVPYWLDLNPRIGRGHYYLKVGGVDLAKALLDDVEGRPAQFQTNSRTGIFSIIPQAIATRKYVPDADLWDKVKEARKVAKVDPLAYSKDWHIKRWIYRTVHGLNEAKRMRQFYPKPTETGF</sequence>
<name>A0ABT9NCW5_9ACTO</name>
<keyword evidence="4" id="KW-1185">Reference proteome</keyword>
<dbReference type="PROSITE" id="PS50975">
    <property type="entry name" value="ATP_GRASP"/>
    <property type="match status" value="1"/>
</dbReference>
<keyword evidence="3" id="KW-0436">Ligase</keyword>
<dbReference type="Proteomes" id="UP001235966">
    <property type="component" value="Unassembled WGS sequence"/>
</dbReference>
<dbReference type="RefSeq" id="WP_307014793.1">
    <property type="nucleotide sequence ID" value="NZ_JAUSQW010000001.1"/>
</dbReference>